<dbReference type="GO" id="GO:0005737">
    <property type="term" value="C:cytoplasm"/>
    <property type="evidence" value="ECO:0007669"/>
    <property type="project" value="TreeGrafter"/>
</dbReference>
<evidence type="ECO:0000259" key="6">
    <source>
        <dbReference type="Pfam" id="PF02668"/>
    </source>
</evidence>
<gene>
    <name evidence="7" type="primary">tauD</name>
    <name evidence="7" type="ORF">FRZ61_25290</name>
</gene>
<dbReference type="AlphaFoldDB" id="A0A5J6MZL4"/>
<dbReference type="PANTHER" id="PTHR30468">
    <property type="entry name" value="ALPHA-KETOGLUTARATE-DEPENDENT SULFONATE DIOXYGENASE"/>
    <property type="match status" value="1"/>
</dbReference>
<dbReference type="Pfam" id="PF02668">
    <property type="entry name" value="TauD"/>
    <property type="match status" value="1"/>
</dbReference>
<evidence type="ECO:0000256" key="4">
    <source>
        <dbReference type="ARBA" id="ARBA00023002"/>
    </source>
</evidence>
<dbReference type="InterPro" id="IPR003819">
    <property type="entry name" value="TauD/TfdA-like"/>
</dbReference>
<dbReference type="InterPro" id="IPR051323">
    <property type="entry name" value="AtsK-like"/>
</dbReference>
<dbReference type="GO" id="GO:0016706">
    <property type="term" value="F:2-oxoglutarate-dependent dioxygenase activity"/>
    <property type="evidence" value="ECO:0007669"/>
    <property type="project" value="TreeGrafter"/>
</dbReference>
<accession>A0A5J6MZL4</accession>
<keyword evidence="4" id="KW-0560">Oxidoreductase</keyword>
<dbReference type="InterPro" id="IPR042098">
    <property type="entry name" value="TauD-like_sf"/>
</dbReference>
<proteinExistence type="inferred from homology"/>
<evidence type="ECO:0000256" key="2">
    <source>
        <dbReference type="ARBA" id="ARBA00022723"/>
    </source>
</evidence>
<evidence type="ECO:0000313" key="8">
    <source>
        <dbReference type="Proteomes" id="UP000325797"/>
    </source>
</evidence>
<organism evidence="7 8">
    <name type="scientific">Hypericibacter adhaerens</name>
    <dbReference type="NCBI Taxonomy" id="2602016"/>
    <lineage>
        <taxon>Bacteria</taxon>
        <taxon>Pseudomonadati</taxon>
        <taxon>Pseudomonadota</taxon>
        <taxon>Alphaproteobacteria</taxon>
        <taxon>Rhodospirillales</taxon>
        <taxon>Dongiaceae</taxon>
        <taxon>Hypericibacter</taxon>
    </lineage>
</organism>
<evidence type="ECO:0000313" key="7">
    <source>
        <dbReference type="EMBL" id="QEX22597.1"/>
    </source>
</evidence>
<comment type="similarity">
    <text evidence="1">Belongs to the TfdA dioxygenase family.</text>
</comment>
<evidence type="ECO:0000256" key="3">
    <source>
        <dbReference type="ARBA" id="ARBA00022964"/>
    </source>
</evidence>
<dbReference type="SUPFAM" id="SSF51197">
    <property type="entry name" value="Clavaminate synthase-like"/>
    <property type="match status" value="1"/>
</dbReference>
<keyword evidence="8" id="KW-1185">Reference proteome</keyword>
<reference evidence="7 8" key="1">
    <citation type="submission" date="2019-08" db="EMBL/GenBank/DDBJ databases">
        <title>Hyperibacter terrae gen. nov., sp. nov. and Hyperibacter viscosus sp. nov., two new members in the family Rhodospirillaceae isolated from the rhizosphere of Hypericum perforatum.</title>
        <authorList>
            <person name="Noviana Z."/>
        </authorList>
    </citation>
    <scope>NUCLEOTIDE SEQUENCE [LARGE SCALE GENOMIC DNA]</scope>
    <source>
        <strain evidence="7 8">R5959</strain>
    </source>
</reference>
<dbReference type="Proteomes" id="UP000325797">
    <property type="component" value="Chromosome"/>
</dbReference>
<name>A0A5J6MZL4_9PROT</name>
<protein>
    <submittedName>
        <fullName evidence="7">Taurine dioxygenase</fullName>
    </submittedName>
</protein>
<keyword evidence="5" id="KW-0408">Iron</keyword>
<dbReference type="OrthoDB" id="7346227at2"/>
<dbReference type="PANTHER" id="PTHR30468:SF1">
    <property type="entry name" value="ALPHA-KETOGLUTARATE-DEPENDENT SULFONATE DIOXYGENASE"/>
    <property type="match status" value="1"/>
</dbReference>
<sequence>MRLVPFTAHFGAEIHDYDLTRVADDIAAANLRKLLAEKLVLVFRGQQLTPEAHVRLGHVFGTIAPRHPLYDHVPGHEPIMIIRNDKDHPPENEVWHSDLSCKAHPPAVSILHGVTLPPSGGDTLWCNMHAVHDALSQPMRQFLGGLTAVHDFQTGFAYVRDRKEERVAILDQVEREANRARHPIIKPHPRTGRPLVYVNESFTSHIHELPEHEGRPVLRMLFDMVKNATFQMRLRWEPGTVVMWDNMATQHFAVGDHYPQVREMHRVTVLPAA</sequence>
<dbReference type="EMBL" id="CP042582">
    <property type="protein sequence ID" value="QEX22597.1"/>
    <property type="molecule type" value="Genomic_DNA"/>
</dbReference>
<dbReference type="Gene3D" id="3.60.130.10">
    <property type="entry name" value="Clavaminate synthase-like"/>
    <property type="match status" value="1"/>
</dbReference>
<keyword evidence="2" id="KW-0479">Metal-binding</keyword>
<keyword evidence="3 7" id="KW-0223">Dioxygenase</keyword>
<dbReference type="KEGG" id="hadh:FRZ61_25290"/>
<evidence type="ECO:0000256" key="5">
    <source>
        <dbReference type="ARBA" id="ARBA00023004"/>
    </source>
</evidence>
<dbReference type="GO" id="GO:0046872">
    <property type="term" value="F:metal ion binding"/>
    <property type="evidence" value="ECO:0007669"/>
    <property type="project" value="UniProtKB-KW"/>
</dbReference>
<evidence type="ECO:0000256" key="1">
    <source>
        <dbReference type="ARBA" id="ARBA00005896"/>
    </source>
</evidence>
<dbReference type="RefSeq" id="WP_151118065.1">
    <property type="nucleotide sequence ID" value="NZ_CP042582.1"/>
</dbReference>
<feature type="domain" description="TauD/TfdA-like" evidence="6">
    <location>
        <begin position="5"/>
        <end position="268"/>
    </location>
</feature>